<sequence>DLHSTSSVDSRVPRYHASRTSSYPLRKAVAARAILFDTVRRLCVRPNLEPPTKNWITILTTKLSTLFEVASESNPPPFCLPSRRPPLLDVSWIIRSDDLPIVLTVAKSRSAKLRSHPVADSSLIPTKHLNLPTDFYADPKRLKQLAVFSRPDLILPQYGEFIYKTLLRANALQYLFKFRVPQPTCVFCGSNETYHHFLFICRYDQSLPKPPDGYYVRGYLKIWPVVRACVYYQIWLQRADRTFRPDLPPKTPLETAIHATSLIKMHLTILLRDLPLKKDYTKVFNVLRALSDDAWLKAHLVPPVVNT</sequence>
<dbReference type="AlphaFoldDB" id="A0A3R6ZHQ4"/>
<dbReference type="EMBL" id="QUSY01002598">
    <property type="protein sequence ID" value="RHY20600.1"/>
    <property type="molecule type" value="Genomic_DNA"/>
</dbReference>
<name>A0A3R6ZHQ4_9STRA</name>
<evidence type="ECO:0000313" key="1">
    <source>
        <dbReference type="EMBL" id="RHY20600.1"/>
    </source>
</evidence>
<accession>A0A3R6ZHQ4</accession>
<organism evidence="1 2">
    <name type="scientific">Aphanomyces invadans</name>
    <dbReference type="NCBI Taxonomy" id="157072"/>
    <lineage>
        <taxon>Eukaryota</taxon>
        <taxon>Sar</taxon>
        <taxon>Stramenopiles</taxon>
        <taxon>Oomycota</taxon>
        <taxon>Saprolegniomycetes</taxon>
        <taxon>Saprolegniales</taxon>
        <taxon>Verrucalvaceae</taxon>
        <taxon>Aphanomyces</taxon>
    </lineage>
</organism>
<dbReference type="Proteomes" id="UP000285060">
    <property type="component" value="Unassembled WGS sequence"/>
</dbReference>
<evidence type="ECO:0008006" key="3">
    <source>
        <dbReference type="Google" id="ProtNLM"/>
    </source>
</evidence>
<reference evidence="1 2" key="1">
    <citation type="submission" date="2018-08" db="EMBL/GenBank/DDBJ databases">
        <title>Aphanomyces genome sequencing and annotation.</title>
        <authorList>
            <person name="Minardi D."/>
            <person name="Oidtmann B."/>
            <person name="Van Der Giezen M."/>
            <person name="Studholme D.J."/>
        </authorList>
    </citation>
    <scope>NUCLEOTIDE SEQUENCE [LARGE SCALE GENOMIC DNA]</scope>
    <source>
        <strain evidence="1 2">NJM0002</strain>
    </source>
</reference>
<evidence type="ECO:0000313" key="2">
    <source>
        <dbReference type="Proteomes" id="UP000285060"/>
    </source>
</evidence>
<protein>
    <recommendedName>
        <fullName evidence="3">Reverse transcriptase zinc-binding domain-containing protein</fullName>
    </recommendedName>
</protein>
<proteinExistence type="predicted"/>
<feature type="non-terminal residue" evidence="1">
    <location>
        <position position="1"/>
    </location>
</feature>
<keyword evidence="2" id="KW-1185">Reference proteome</keyword>
<comment type="caution">
    <text evidence="1">The sequence shown here is derived from an EMBL/GenBank/DDBJ whole genome shotgun (WGS) entry which is preliminary data.</text>
</comment>
<gene>
    <name evidence="1" type="ORF">DYB32_009997</name>
</gene>
<dbReference type="VEuPathDB" id="FungiDB:H310_00994"/>